<protein>
    <recommendedName>
        <fullName evidence="4">Protease inhibitor</fullName>
    </recommendedName>
</protein>
<dbReference type="PROSITE" id="PS51257">
    <property type="entry name" value="PROKAR_LIPOPROTEIN"/>
    <property type="match status" value="1"/>
</dbReference>
<gene>
    <name evidence="2" type="ORF">HF086_016799</name>
</gene>
<dbReference type="AlphaFoldDB" id="A0A922MKI5"/>
<name>A0A922MKI5_SPOEX</name>
<organism evidence="2 3">
    <name type="scientific">Spodoptera exigua</name>
    <name type="common">Beet armyworm</name>
    <name type="synonym">Noctua fulgens</name>
    <dbReference type="NCBI Taxonomy" id="7107"/>
    <lineage>
        <taxon>Eukaryota</taxon>
        <taxon>Metazoa</taxon>
        <taxon>Ecdysozoa</taxon>
        <taxon>Arthropoda</taxon>
        <taxon>Hexapoda</taxon>
        <taxon>Insecta</taxon>
        <taxon>Pterygota</taxon>
        <taxon>Neoptera</taxon>
        <taxon>Endopterygota</taxon>
        <taxon>Lepidoptera</taxon>
        <taxon>Glossata</taxon>
        <taxon>Ditrysia</taxon>
        <taxon>Noctuoidea</taxon>
        <taxon>Noctuidae</taxon>
        <taxon>Amphipyrinae</taxon>
        <taxon>Spodoptera</taxon>
    </lineage>
</organism>
<feature type="chain" id="PRO_5037801266" description="Protease inhibitor" evidence="1">
    <location>
        <begin position="22"/>
        <end position="108"/>
    </location>
</feature>
<evidence type="ECO:0008006" key="4">
    <source>
        <dbReference type="Google" id="ProtNLM"/>
    </source>
</evidence>
<comment type="caution">
    <text evidence="2">The sequence shown here is derived from an EMBL/GenBank/DDBJ whole genome shotgun (WGS) entry which is preliminary data.</text>
</comment>
<accession>A0A922MKI5</accession>
<reference evidence="2" key="1">
    <citation type="journal article" date="2021" name="G3 (Bethesda)">
        <title>Genome and transcriptome analysis of the beet armyworm Spodoptera exigua reveals targets for pest control. .</title>
        <authorList>
            <person name="Simon S."/>
            <person name="Breeschoten T."/>
            <person name="Jansen H.J."/>
            <person name="Dirks R.P."/>
            <person name="Schranz M.E."/>
            <person name="Ros V.I.D."/>
        </authorList>
    </citation>
    <scope>NUCLEOTIDE SEQUENCE</scope>
    <source>
        <strain evidence="2">TB_SE_WUR_2020</strain>
    </source>
</reference>
<sequence>MACKNLFAAIFVFACFLACKGEDCEVYDEFGSCTGPCSDGKVLYSMGCHQDSMTERTCRNPVPRSLGVRCDYSRCECPEPMVWDEAAHTCANIKDCSNQSNVTAKIES</sequence>
<keyword evidence="1" id="KW-0732">Signal</keyword>
<dbReference type="Proteomes" id="UP000814243">
    <property type="component" value="Unassembled WGS sequence"/>
</dbReference>
<dbReference type="EMBL" id="JACEFF010000396">
    <property type="protein sequence ID" value="KAH9638474.1"/>
    <property type="molecule type" value="Genomic_DNA"/>
</dbReference>
<evidence type="ECO:0000313" key="3">
    <source>
        <dbReference type="Proteomes" id="UP000814243"/>
    </source>
</evidence>
<feature type="signal peptide" evidence="1">
    <location>
        <begin position="1"/>
        <end position="21"/>
    </location>
</feature>
<evidence type="ECO:0000256" key="1">
    <source>
        <dbReference type="SAM" id="SignalP"/>
    </source>
</evidence>
<evidence type="ECO:0000313" key="2">
    <source>
        <dbReference type="EMBL" id="KAH9638474.1"/>
    </source>
</evidence>
<proteinExistence type="predicted"/>